<evidence type="ECO:0000313" key="3">
    <source>
        <dbReference type="EMBL" id="KAK4143597.1"/>
    </source>
</evidence>
<feature type="domain" description="DUF7924" evidence="2">
    <location>
        <begin position="180"/>
        <end position="405"/>
    </location>
</feature>
<dbReference type="Proteomes" id="UP001302676">
    <property type="component" value="Unassembled WGS sequence"/>
</dbReference>
<dbReference type="PANTHER" id="PTHR42470:SF2">
    <property type="match status" value="1"/>
</dbReference>
<name>A0AAN6V2F3_9PEZI</name>
<feature type="region of interest" description="Disordered" evidence="1">
    <location>
        <begin position="100"/>
        <end position="126"/>
    </location>
</feature>
<dbReference type="RefSeq" id="XP_062636968.1">
    <property type="nucleotide sequence ID" value="XM_062783854.1"/>
</dbReference>
<feature type="compositionally biased region" description="Low complexity" evidence="1">
    <location>
        <begin position="13"/>
        <end position="25"/>
    </location>
</feature>
<dbReference type="Pfam" id="PF25545">
    <property type="entry name" value="DUF7924"/>
    <property type="match status" value="1"/>
</dbReference>
<comment type="caution">
    <text evidence="3">The sequence shown here is derived from an EMBL/GenBank/DDBJ whole genome shotgun (WGS) entry which is preliminary data.</text>
</comment>
<dbReference type="InterPro" id="IPR057684">
    <property type="entry name" value="DUF7924"/>
</dbReference>
<organism evidence="3 4">
    <name type="scientific">Dichotomopilus funicola</name>
    <dbReference type="NCBI Taxonomy" id="1934379"/>
    <lineage>
        <taxon>Eukaryota</taxon>
        <taxon>Fungi</taxon>
        <taxon>Dikarya</taxon>
        <taxon>Ascomycota</taxon>
        <taxon>Pezizomycotina</taxon>
        <taxon>Sordariomycetes</taxon>
        <taxon>Sordariomycetidae</taxon>
        <taxon>Sordariales</taxon>
        <taxon>Chaetomiaceae</taxon>
        <taxon>Dichotomopilus</taxon>
    </lineage>
</organism>
<accession>A0AAN6V2F3</accession>
<dbReference type="PANTHER" id="PTHR42470">
    <property type="entry name" value="VAST DOMAIN-CONTAINING PROTEIN"/>
    <property type="match status" value="1"/>
</dbReference>
<feature type="region of interest" description="Disordered" evidence="1">
    <location>
        <begin position="1"/>
        <end position="64"/>
    </location>
</feature>
<gene>
    <name evidence="3" type="ORF">C8A04DRAFT_37384</name>
</gene>
<dbReference type="AlphaFoldDB" id="A0AAN6V2F3"/>
<keyword evidence="4" id="KW-1185">Reference proteome</keyword>
<reference evidence="3" key="2">
    <citation type="submission" date="2023-05" db="EMBL/GenBank/DDBJ databases">
        <authorList>
            <consortium name="Lawrence Berkeley National Laboratory"/>
            <person name="Steindorff A."/>
            <person name="Hensen N."/>
            <person name="Bonometti L."/>
            <person name="Westerberg I."/>
            <person name="Brannstrom I.O."/>
            <person name="Guillou S."/>
            <person name="Cros-Aarteil S."/>
            <person name="Calhoun S."/>
            <person name="Haridas S."/>
            <person name="Kuo A."/>
            <person name="Mondo S."/>
            <person name="Pangilinan J."/>
            <person name="Riley R."/>
            <person name="Labutti K."/>
            <person name="Andreopoulos B."/>
            <person name="Lipzen A."/>
            <person name="Chen C."/>
            <person name="Yanf M."/>
            <person name="Daum C."/>
            <person name="Ng V."/>
            <person name="Clum A."/>
            <person name="Ohm R."/>
            <person name="Martin F."/>
            <person name="Silar P."/>
            <person name="Natvig D."/>
            <person name="Lalanne C."/>
            <person name="Gautier V."/>
            <person name="Ament-Velasquez S.L."/>
            <person name="Kruys A."/>
            <person name="Hutchinson M.I."/>
            <person name="Powell A.J."/>
            <person name="Barry K."/>
            <person name="Miller A.N."/>
            <person name="Grigoriev I.V."/>
            <person name="Debuchy R."/>
            <person name="Gladieux P."/>
            <person name="Thoren M.H."/>
            <person name="Johannesson H."/>
        </authorList>
    </citation>
    <scope>NUCLEOTIDE SEQUENCE</scope>
    <source>
        <strain evidence="3">CBS 141.50</strain>
    </source>
</reference>
<dbReference type="EMBL" id="MU853585">
    <property type="protein sequence ID" value="KAK4143597.1"/>
    <property type="molecule type" value="Genomic_DNA"/>
</dbReference>
<evidence type="ECO:0000256" key="1">
    <source>
        <dbReference type="SAM" id="MobiDB-lite"/>
    </source>
</evidence>
<sequence>MANARAQLAAQRSLVSSASNSPPSSKHGATPDGRGTKRPADAPVCDLDPAQKRPQHFSTGPLAEGISRKLGPIDFWAREGHWPREYFELDMEHILERQSLLAPRRRSSSATSITPSDQRPREEKSAPYRDPCYEIILGTKGSFMTKSNLDITNANKALCRTLLENSQPTPEDSLFRDDIFQATCDMIHNRNEARVIRDITRLIVPSAESLATFGAKHLDHLVESVNEGWNSAIPLVGARPQPDYSVGFRREAFNDGQLAKLSPFVGDFMARDLSFFMATYYLYFPFLTCEVQRGAGALNVADRQNAHSMTLAVRAVVELFRVVKREGEVHRQILAFSVSHDDESVRIYGHYAVIDGEDTKYYRHPIRKYTFAEPEGKEKWTAYRFTRNLYDVWMPMHFQRICSAIDQLPSDLNLEALSGRATGLS</sequence>
<protein>
    <recommendedName>
        <fullName evidence="2">DUF7924 domain-containing protein</fullName>
    </recommendedName>
</protein>
<dbReference type="GeneID" id="87820467"/>
<evidence type="ECO:0000259" key="2">
    <source>
        <dbReference type="Pfam" id="PF25545"/>
    </source>
</evidence>
<evidence type="ECO:0000313" key="4">
    <source>
        <dbReference type="Proteomes" id="UP001302676"/>
    </source>
</evidence>
<reference evidence="3" key="1">
    <citation type="journal article" date="2023" name="Mol. Phylogenet. Evol.">
        <title>Genome-scale phylogeny and comparative genomics of the fungal order Sordariales.</title>
        <authorList>
            <person name="Hensen N."/>
            <person name="Bonometti L."/>
            <person name="Westerberg I."/>
            <person name="Brannstrom I.O."/>
            <person name="Guillou S."/>
            <person name="Cros-Aarteil S."/>
            <person name="Calhoun S."/>
            <person name="Haridas S."/>
            <person name="Kuo A."/>
            <person name="Mondo S."/>
            <person name="Pangilinan J."/>
            <person name="Riley R."/>
            <person name="LaButti K."/>
            <person name="Andreopoulos B."/>
            <person name="Lipzen A."/>
            <person name="Chen C."/>
            <person name="Yan M."/>
            <person name="Daum C."/>
            <person name="Ng V."/>
            <person name="Clum A."/>
            <person name="Steindorff A."/>
            <person name="Ohm R.A."/>
            <person name="Martin F."/>
            <person name="Silar P."/>
            <person name="Natvig D.O."/>
            <person name="Lalanne C."/>
            <person name="Gautier V."/>
            <person name="Ament-Velasquez S.L."/>
            <person name="Kruys A."/>
            <person name="Hutchinson M.I."/>
            <person name="Powell A.J."/>
            <person name="Barry K."/>
            <person name="Miller A.N."/>
            <person name="Grigoriev I.V."/>
            <person name="Debuchy R."/>
            <person name="Gladieux P."/>
            <person name="Hiltunen Thoren M."/>
            <person name="Johannesson H."/>
        </authorList>
    </citation>
    <scope>NUCLEOTIDE SEQUENCE</scope>
    <source>
        <strain evidence="3">CBS 141.50</strain>
    </source>
</reference>
<proteinExistence type="predicted"/>